<dbReference type="Proteomes" id="UP000530424">
    <property type="component" value="Unassembled WGS sequence"/>
</dbReference>
<reference evidence="2 3" key="1">
    <citation type="submission" date="2020-07" db="EMBL/GenBank/DDBJ databases">
        <title>Sequencing the genomes of 1000 actinobacteria strains.</title>
        <authorList>
            <person name="Klenk H.-P."/>
        </authorList>
    </citation>
    <scope>NUCLEOTIDE SEQUENCE [LARGE SCALE GENOMIC DNA]</scope>
    <source>
        <strain evidence="2 3">DSM 103833</strain>
    </source>
</reference>
<dbReference type="EMBL" id="JACCFP010000001">
    <property type="protein sequence ID" value="NYJ01777.1"/>
    <property type="molecule type" value="Genomic_DNA"/>
</dbReference>
<keyword evidence="1" id="KW-0472">Membrane</keyword>
<name>A0A853C3J9_9ACTN</name>
<feature type="transmembrane region" description="Helical" evidence="1">
    <location>
        <begin position="65"/>
        <end position="85"/>
    </location>
</feature>
<keyword evidence="3" id="KW-1185">Reference proteome</keyword>
<organism evidence="2 3">
    <name type="scientific">Nocardioides thalensis</name>
    <dbReference type="NCBI Taxonomy" id="1914755"/>
    <lineage>
        <taxon>Bacteria</taxon>
        <taxon>Bacillati</taxon>
        <taxon>Actinomycetota</taxon>
        <taxon>Actinomycetes</taxon>
        <taxon>Propionibacteriales</taxon>
        <taxon>Nocardioidaceae</taxon>
        <taxon>Nocardioides</taxon>
    </lineage>
</organism>
<dbReference type="RefSeq" id="WP_179668221.1">
    <property type="nucleotide sequence ID" value="NZ_JACCFP010000001.1"/>
</dbReference>
<evidence type="ECO:0000313" key="2">
    <source>
        <dbReference type="EMBL" id="NYJ01777.1"/>
    </source>
</evidence>
<feature type="transmembrane region" description="Helical" evidence="1">
    <location>
        <begin position="39"/>
        <end position="58"/>
    </location>
</feature>
<dbReference type="AlphaFoldDB" id="A0A853C3J9"/>
<accession>A0A853C3J9</accession>
<protein>
    <submittedName>
        <fullName evidence="2">Uncharacterized protein</fullName>
    </submittedName>
</protein>
<comment type="caution">
    <text evidence="2">The sequence shown here is derived from an EMBL/GenBank/DDBJ whole genome shotgun (WGS) entry which is preliminary data.</text>
</comment>
<feature type="transmembrane region" description="Helical" evidence="1">
    <location>
        <begin position="115"/>
        <end position="134"/>
    </location>
</feature>
<evidence type="ECO:0000313" key="3">
    <source>
        <dbReference type="Proteomes" id="UP000530424"/>
    </source>
</evidence>
<proteinExistence type="predicted"/>
<sequence length="187" mass="19705">MTTVTKSRLADLGELMLPGAGIGAAAGLFAGIITMIAGLGWGLALVNVIALAVPMALFGGGYTILCARGVVPVGVFAPAALYWLIAYPVSRLVQEGSASVYLTGGPGLSTDVVSFALYNALLAPGLAFGFIWLHERVAPLWLLRIRDHNPLAAGLAEAYLAYASRAYQQKVREDARKKARRAKRAHA</sequence>
<keyword evidence="1" id="KW-1133">Transmembrane helix</keyword>
<feature type="transmembrane region" description="Helical" evidence="1">
    <location>
        <begin position="12"/>
        <end position="33"/>
    </location>
</feature>
<gene>
    <name evidence="2" type="ORF">HNR19_002475</name>
</gene>
<evidence type="ECO:0000256" key="1">
    <source>
        <dbReference type="SAM" id="Phobius"/>
    </source>
</evidence>
<keyword evidence="1" id="KW-0812">Transmembrane</keyword>